<feature type="binding site" evidence="3">
    <location>
        <position position="67"/>
    </location>
    <ligand>
        <name>Cu cation</name>
        <dbReference type="ChEBI" id="CHEBI:23378"/>
    </ligand>
</feature>
<evidence type="ECO:0000259" key="4">
    <source>
        <dbReference type="Pfam" id="PF00127"/>
    </source>
</evidence>
<reference evidence="5 6" key="1">
    <citation type="submission" date="2016-10" db="EMBL/GenBank/DDBJ databases">
        <title>Description of Gloeomargarita lithophora gen. nov., sp. nov., a thylakoid-bearing basal-branching cyanobacterium with intracellular carbonates, and proposal for Gloeomargaritales ord. nov.</title>
        <authorList>
            <person name="Moreira D."/>
            <person name="Tavera R."/>
            <person name="Benzerara K."/>
            <person name="Skouri-Panet F."/>
            <person name="Couradeau E."/>
            <person name="Gerard E."/>
            <person name="Loussert C."/>
            <person name="Novelo E."/>
            <person name="Zivanovic Y."/>
            <person name="Lopez-Garcia P."/>
        </authorList>
    </citation>
    <scope>NUCLEOTIDE SEQUENCE [LARGE SCALE GENOMIC DNA]</scope>
    <source>
        <strain evidence="5 6">D10</strain>
    </source>
</reference>
<gene>
    <name evidence="5" type="primary">petE</name>
    <name evidence="5" type="ORF">GlitD10_2810</name>
</gene>
<proteinExistence type="predicted"/>
<evidence type="ECO:0000256" key="1">
    <source>
        <dbReference type="ARBA" id="ARBA00022723"/>
    </source>
</evidence>
<dbReference type="Proteomes" id="UP000180235">
    <property type="component" value="Chromosome"/>
</dbReference>
<dbReference type="PRINTS" id="PR00157">
    <property type="entry name" value="PLASTOCYANIN"/>
</dbReference>
<sequence length="92" mass="9943">MLAKLTRGLLLGLMVVLTWLGTGQVAFAQTYQVKMGADNGMLAFQPAKLTIKTGDTVEWLNNKLPPHNVVFAAVPNGDKELASKLSQQGLVY</sequence>
<dbReference type="InterPro" id="IPR002387">
    <property type="entry name" value="Plastocyanin"/>
</dbReference>
<dbReference type="OrthoDB" id="680163at2"/>
<evidence type="ECO:0000256" key="2">
    <source>
        <dbReference type="ARBA" id="ARBA00023008"/>
    </source>
</evidence>
<dbReference type="STRING" id="1188229.GlitD10_2810"/>
<dbReference type="GO" id="GO:0005507">
    <property type="term" value="F:copper ion binding"/>
    <property type="evidence" value="ECO:0007669"/>
    <property type="project" value="InterPro"/>
</dbReference>
<keyword evidence="1 3" id="KW-0479">Metal-binding</keyword>
<keyword evidence="2 3" id="KW-0186">Copper</keyword>
<keyword evidence="6" id="KW-1185">Reference proteome</keyword>
<name>A0A1J0AGS8_9CYAN</name>
<dbReference type="RefSeq" id="WP_071455488.1">
    <property type="nucleotide sequence ID" value="NZ_CP017675.1"/>
</dbReference>
<accession>A0A1J0AGS8</accession>
<organism evidence="5 6">
    <name type="scientific">Gloeomargarita lithophora Alchichica-D10</name>
    <dbReference type="NCBI Taxonomy" id="1188229"/>
    <lineage>
        <taxon>Bacteria</taxon>
        <taxon>Bacillati</taxon>
        <taxon>Cyanobacteriota</taxon>
        <taxon>Cyanophyceae</taxon>
        <taxon>Gloeomargaritales</taxon>
        <taxon>Gloeomargaritaceae</taxon>
        <taxon>Gloeomargarita</taxon>
    </lineage>
</organism>
<dbReference type="GO" id="GO:0009055">
    <property type="term" value="F:electron transfer activity"/>
    <property type="evidence" value="ECO:0007669"/>
    <property type="project" value="InterPro"/>
</dbReference>
<evidence type="ECO:0000313" key="6">
    <source>
        <dbReference type="Proteomes" id="UP000180235"/>
    </source>
</evidence>
<dbReference type="KEGG" id="glt:GlitD10_2810"/>
<dbReference type="InterPro" id="IPR008972">
    <property type="entry name" value="Cupredoxin"/>
</dbReference>
<evidence type="ECO:0000313" key="5">
    <source>
        <dbReference type="EMBL" id="APB35153.1"/>
    </source>
</evidence>
<dbReference type="Pfam" id="PF00127">
    <property type="entry name" value="Copper-bind"/>
    <property type="match status" value="1"/>
</dbReference>
<dbReference type="InterPro" id="IPR000923">
    <property type="entry name" value="BlueCu_1"/>
</dbReference>
<dbReference type="Gene3D" id="2.60.40.420">
    <property type="entry name" value="Cupredoxins - blue copper proteins"/>
    <property type="match status" value="1"/>
</dbReference>
<feature type="domain" description="Blue (type 1) copper" evidence="4">
    <location>
        <begin position="32"/>
        <end position="84"/>
    </location>
</feature>
<feature type="non-terminal residue" evidence="5">
    <location>
        <position position="92"/>
    </location>
</feature>
<dbReference type="AlphaFoldDB" id="A0A1J0AGS8"/>
<evidence type="ECO:0000256" key="3">
    <source>
        <dbReference type="PIRSR" id="PIRSR602387-1"/>
    </source>
</evidence>
<comment type="cofactor">
    <cofactor evidence="3">
        <name>Cu(2+)</name>
        <dbReference type="ChEBI" id="CHEBI:29036"/>
    </cofactor>
    <text evidence="3">The crystal structure with reduced Cu(1+) has also been determined.</text>
</comment>
<dbReference type="SUPFAM" id="SSF49503">
    <property type="entry name" value="Cupredoxins"/>
    <property type="match status" value="1"/>
</dbReference>
<protein>
    <submittedName>
        <fullName evidence="5">Plastocyanin</fullName>
    </submittedName>
</protein>
<dbReference type="EMBL" id="CP017675">
    <property type="protein sequence ID" value="APB35153.1"/>
    <property type="molecule type" value="Genomic_DNA"/>
</dbReference>